<accession>A0A545T5H0</accession>
<dbReference type="Proteomes" id="UP000315252">
    <property type="component" value="Unassembled WGS sequence"/>
</dbReference>
<dbReference type="EMBL" id="VHSH01000012">
    <property type="protein sequence ID" value="TQV72464.1"/>
    <property type="molecule type" value="Genomic_DNA"/>
</dbReference>
<dbReference type="GO" id="GO:0005886">
    <property type="term" value="C:plasma membrane"/>
    <property type="evidence" value="ECO:0007669"/>
    <property type="project" value="InterPro"/>
</dbReference>
<protein>
    <submittedName>
        <fullName evidence="4">Slipin family protein</fullName>
    </submittedName>
</protein>
<sequence>MVYKTEKIADFELGLLYRNRAFQRVLGPGVHRFARGRGKIEVIKLDLRAMSVKDPELAALYLTHRQVVEAHFAVANMGDGELGLVTVDGKLAGLVAPRSVAFYGKRLREVTIEILDAANDYVLPERLVAPLVRLGVRELVAVAEVVSDHVGLLYVDGVLTKQLTPGRYAFVKALRRIDVVTFDLRLQSLEVTGQEVLTKDRIGLRANVTAVYRVADPVKAVALTADLKDFLYKELQFALRQVIGTRTLEEVLGDKLGINAAVADLLLPKLGDAGLEVPSVGVKDIILPGDVRELMNRVIEAEKTAQANVIKRREETAATRSLLNTAKLMEDNPILLRLKELEALEKVSEKVGNVIVGNGMDGVLDDLVRIRPR</sequence>
<feature type="domain" description="Band 7" evidence="3">
    <location>
        <begin position="140"/>
        <end position="299"/>
    </location>
</feature>
<comment type="similarity">
    <text evidence="2">Belongs to the band 7/mec-2 family.</text>
</comment>
<dbReference type="PANTHER" id="PTHR10264">
    <property type="entry name" value="BAND 7 PROTEIN-RELATED"/>
    <property type="match status" value="1"/>
</dbReference>
<dbReference type="InterPro" id="IPR001107">
    <property type="entry name" value="Band_7"/>
</dbReference>
<dbReference type="SMART" id="SM00244">
    <property type="entry name" value="PHB"/>
    <property type="match status" value="1"/>
</dbReference>
<dbReference type="Pfam" id="PF01145">
    <property type="entry name" value="Band_7"/>
    <property type="match status" value="1"/>
</dbReference>
<dbReference type="CDD" id="cd13438">
    <property type="entry name" value="SPFH_eoslipins_u2"/>
    <property type="match status" value="1"/>
</dbReference>
<reference evidence="4 5" key="1">
    <citation type="submission" date="2019-06" db="EMBL/GenBank/DDBJ databases">
        <title>Whole genome sequence for Rhodospirillaceae sp. R148.</title>
        <authorList>
            <person name="Wang G."/>
        </authorList>
    </citation>
    <scope>NUCLEOTIDE SEQUENCE [LARGE SCALE GENOMIC DNA]</scope>
    <source>
        <strain evidence="4 5">R148</strain>
    </source>
</reference>
<evidence type="ECO:0000259" key="3">
    <source>
        <dbReference type="SMART" id="SM00244"/>
    </source>
</evidence>
<organism evidence="4 5">
    <name type="scientific">Denitrobaculum tricleocarpae</name>
    <dbReference type="NCBI Taxonomy" id="2591009"/>
    <lineage>
        <taxon>Bacteria</taxon>
        <taxon>Pseudomonadati</taxon>
        <taxon>Pseudomonadota</taxon>
        <taxon>Alphaproteobacteria</taxon>
        <taxon>Rhodospirillales</taxon>
        <taxon>Rhodospirillaceae</taxon>
        <taxon>Denitrobaculum</taxon>
    </lineage>
</organism>
<comment type="caution">
    <text evidence="4">The sequence shown here is derived from an EMBL/GenBank/DDBJ whole genome shotgun (WGS) entry which is preliminary data.</text>
</comment>
<evidence type="ECO:0000313" key="4">
    <source>
        <dbReference type="EMBL" id="TQV72464.1"/>
    </source>
</evidence>
<gene>
    <name evidence="4" type="ORF">FKG95_25670</name>
</gene>
<dbReference type="OrthoDB" id="5501731at2"/>
<name>A0A545T5H0_9PROT</name>
<dbReference type="InterPro" id="IPR001972">
    <property type="entry name" value="Stomatin_HflK_fam"/>
</dbReference>
<dbReference type="InterPro" id="IPR043202">
    <property type="entry name" value="Band-7_stomatin-like"/>
</dbReference>
<keyword evidence="5" id="KW-1185">Reference proteome</keyword>
<dbReference type="InterPro" id="IPR036013">
    <property type="entry name" value="Band_7/SPFH_dom_sf"/>
</dbReference>
<dbReference type="SUPFAM" id="SSF117892">
    <property type="entry name" value="Band 7/SPFH domain"/>
    <property type="match status" value="1"/>
</dbReference>
<dbReference type="PRINTS" id="PR00721">
    <property type="entry name" value="STOMATIN"/>
</dbReference>
<comment type="subcellular location">
    <subcellularLocation>
        <location evidence="1">Membrane</location>
        <topology evidence="1">Single-pass membrane protein</topology>
    </subcellularLocation>
</comment>
<dbReference type="RefSeq" id="WP_142899311.1">
    <property type="nucleotide sequence ID" value="NZ_ML660063.1"/>
</dbReference>
<evidence type="ECO:0000256" key="1">
    <source>
        <dbReference type="ARBA" id="ARBA00004167"/>
    </source>
</evidence>
<dbReference type="Gene3D" id="3.30.479.30">
    <property type="entry name" value="Band 7 domain"/>
    <property type="match status" value="1"/>
</dbReference>
<evidence type="ECO:0000313" key="5">
    <source>
        <dbReference type="Proteomes" id="UP000315252"/>
    </source>
</evidence>
<dbReference type="PANTHER" id="PTHR10264:SF83">
    <property type="entry name" value="BLL5629 PROTEIN"/>
    <property type="match status" value="1"/>
</dbReference>
<proteinExistence type="inferred from homology"/>
<dbReference type="Gene3D" id="6.10.250.2090">
    <property type="match status" value="1"/>
</dbReference>
<dbReference type="AlphaFoldDB" id="A0A545T5H0"/>
<evidence type="ECO:0000256" key="2">
    <source>
        <dbReference type="ARBA" id="ARBA00008164"/>
    </source>
</evidence>